<feature type="compositionally biased region" description="Low complexity" evidence="1">
    <location>
        <begin position="98"/>
        <end position="111"/>
    </location>
</feature>
<keyword evidence="2" id="KW-0812">Transmembrane</keyword>
<evidence type="ECO:0000313" key="3">
    <source>
        <dbReference type="EMBL" id="MFB9682116.1"/>
    </source>
</evidence>
<comment type="caution">
    <text evidence="3">The sequence shown here is derived from an EMBL/GenBank/DDBJ whole genome shotgun (WGS) entry which is preliminary data.</text>
</comment>
<proteinExistence type="predicted"/>
<reference evidence="3 4" key="1">
    <citation type="submission" date="2024-09" db="EMBL/GenBank/DDBJ databases">
        <authorList>
            <person name="Sun Q."/>
            <person name="Mori K."/>
        </authorList>
    </citation>
    <scope>NUCLEOTIDE SEQUENCE [LARGE SCALE GENOMIC DNA]</scope>
    <source>
        <strain evidence="3 4">JCM 3028</strain>
    </source>
</reference>
<name>A0ABV5TSJ9_9ACTN</name>
<feature type="transmembrane region" description="Helical" evidence="2">
    <location>
        <begin position="61"/>
        <end position="81"/>
    </location>
</feature>
<dbReference type="PROSITE" id="PS51257">
    <property type="entry name" value="PROKAR_LIPOPROTEIN"/>
    <property type="match status" value="1"/>
</dbReference>
<feature type="compositionally biased region" description="Pro residues" evidence="1">
    <location>
        <begin position="169"/>
        <end position="178"/>
    </location>
</feature>
<dbReference type="EMBL" id="JBHMBS010000046">
    <property type="protein sequence ID" value="MFB9682116.1"/>
    <property type="molecule type" value="Genomic_DNA"/>
</dbReference>
<accession>A0ABV5TSJ9</accession>
<dbReference type="RefSeq" id="WP_344750034.1">
    <property type="nucleotide sequence ID" value="NZ_BAAAWW010000215.1"/>
</dbReference>
<evidence type="ECO:0000256" key="1">
    <source>
        <dbReference type="SAM" id="MobiDB-lite"/>
    </source>
</evidence>
<feature type="region of interest" description="Disordered" evidence="1">
    <location>
        <begin position="98"/>
        <end position="178"/>
    </location>
</feature>
<dbReference type="Proteomes" id="UP001589610">
    <property type="component" value="Unassembled WGS sequence"/>
</dbReference>
<sequence>MSKTTPEAGRATGSRLWRGMAIIALVVLAACLVAGLLWFFADPLNLPPKLLDSLDQRASVIGMFSGMLLGAAGLVVAVLALRAQARAGRIPAGIAPPETAAAAQQAPPVAAGDRSPHPPTRATTGATSAPRGLVTPMSRPPAPANTWWTCGMPTPSKSVSTSPSTTPSTRPPTPPDPT</sequence>
<evidence type="ECO:0000313" key="4">
    <source>
        <dbReference type="Proteomes" id="UP001589610"/>
    </source>
</evidence>
<keyword evidence="2" id="KW-1133">Transmembrane helix</keyword>
<evidence type="ECO:0000256" key="2">
    <source>
        <dbReference type="SAM" id="Phobius"/>
    </source>
</evidence>
<feature type="compositionally biased region" description="Low complexity" evidence="1">
    <location>
        <begin position="153"/>
        <end position="168"/>
    </location>
</feature>
<protein>
    <submittedName>
        <fullName evidence="3">Uncharacterized protein</fullName>
    </submittedName>
</protein>
<feature type="transmembrane region" description="Helical" evidence="2">
    <location>
        <begin position="21"/>
        <end position="41"/>
    </location>
</feature>
<keyword evidence="4" id="KW-1185">Reference proteome</keyword>
<keyword evidence="2" id="KW-0472">Membrane</keyword>
<organism evidence="3 4">
    <name type="scientific">Streptosporangium vulgare</name>
    <dbReference type="NCBI Taxonomy" id="46190"/>
    <lineage>
        <taxon>Bacteria</taxon>
        <taxon>Bacillati</taxon>
        <taxon>Actinomycetota</taxon>
        <taxon>Actinomycetes</taxon>
        <taxon>Streptosporangiales</taxon>
        <taxon>Streptosporangiaceae</taxon>
        <taxon>Streptosporangium</taxon>
    </lineage>
</organism>
<gene>
    <name evidence="3" type="ORF">ACFFRH_42155</name>
</gene>